<protein>
    <recommendedName>
        <fullName evidence="1">2EXR domain-containing protein</fullName>
    </recommendedName>
</protein>
<dbReference type="InParanoid" id="A0A1E1JUJ2"/>
<dbReference type="InterPro" id="IPR045518">
    <property type="entry name" value="2EXR"/>
</dbReference>
<dbReference type="EMBL" id="FJUW01000003">
    <property type="protein sequence ID" value="CZS89508.1"/>
    <property type="molecule type" value="Genomic_DNA"/>
</dbReference>
<organism evidence="2 3">
    <name type="scientific">Rhynchosporium graminicola</name>
    <dbReference type="NCBI Taxonomy" id="2792576"/>
    <lineage>
        <taxon>Eukaryota</taxon>
        <taxon>Fungi</taxon>
        <taxon>Dikarya</taxon>
        <taxon>Ascomycota</taxon>
        <taxon>Pezizomycotina</taxon>
        <taxon>Leotiomycetes</taxon>
        <taxon>Helotiales</taxon>
        <taxon>Ploettnerulaceae</taxon>
        <taxon>Rhynchosporium</taxon>
    </lineage>
</organism>
<accession>A0A1E1JUJ2</accession>
<name>A0A1E1JUJ2_9HELO</name>
<dbReference type="Proteomes" id="UP000178129">
    <property type="component" value="Unassembled WGS sequence"/>
</dbReference>
<keyword evidence="3" id="KW-1185">Reference proteome</keyword>
<evidence type="ECO:0000313" key="3">
    <source>
        <dbReference type="Proteomes" id="UP000178129"/>
    </source>
</evidence>
<evidence type="ECO:0000313" key="2">
    <source>
        <dbReference type="EMBL" id="CZS89508.1"/>
    </source>
</evidence>
<proteinExistence type="predicted"/>
<comment type="caution">
    <text evidence="2">The sequence shown here is derived from an EMBL/GenBank/DDBJ whole genome shotgun (WGS) entry which is preliminary data.</text>
</comment>
<feature type="domain" description="2EXR" evidence="1">
    <location>
        <begin position="135"/>
        <end position="167"/>
    </location>
</feature>
<dbReference type="AlphaFoldDB" id="A0A1E1JUJ2"/>
<dbReference type="Pfam" id="PF20150">
    <property type="entry name" value="2EXR"/>
    <property type="match status" value="1"/>
</dbReference>
<evidence type="ECO:0000259" key="1">
    <source>
        <dbReference type="Pfam" id="PF20150"/>
    </source>
</evidence>
<reference evidence="3" key="1">
    <citation type="submission" date="2016-03" db="EMBL/GenBank/DDBJ databases">
        <authorList>
            <person name="Ploux O."/>
        </authorList>
    </citation>
    <scope>NUCLEOTIDE SEQUENCE [LARGE SCALE GENOMIC DNA]</scope>
    <source>
        <strain evidence="3">UK7</strain>
    </source>
</reference>
<gene>
    <name evidence="2" type="ORF">RCO7_02550</name>
</gene>
<sequence length="284" mass="31370">MATRKITTGGVASHKFSPVVIDLTGYDDESDWDIDWDIESEISSLQPHDSGQAIQRVESTIELSASEETKLLHSAQEASGSQVAVSGDQVAKLLGTIAALRTQLAMLATPKVDSGDAPTLLRIVGERLGLGCGDFTLFPKLPIELRSMIWQFAHWSPRSTDFCTDYVCGSSDVVFVRPSKTPGEILSKNQIKTMFKNWKLPETPDLTWQFAEEQDAKMLRSLKPKYIRLRNETIKDGINPVRFQHALWVGNPSKWTLKNISYMQAVSASVARAAAGMREEGVAS</sequence>